<dbReference type="VEuPathDB" id="FungiDB:I7I51_05696"/>
<name>A0A8A1M4H0_AJECA</name>
<dbReference type="PANTHER" id="PTHR42877">
    <property type="entry name" value="L-ORNITHINE N(5)-MONOOXYGENASE-RELATED"/>
    <property type="match status" value="1"/>
</dbReference>
<dbReference type="EMBL" id="CP069110">
    <property type="protein sequence ID" value="QSS60891.1"/>
    <property type="molecule type" value="Genomic_DNA"/>
</dbReference>
<organism evidence="6 7">
    <name type="scientific">Ajellomyces capsulatus</name>
    <name type="common">Darling's disease fungus</name>
    <name type="synonym">Histoplasma capsulatum</name>
    <dbReference type="NCBI Taxonomy" id="5037"/>
    <lineage>
        <taxon>Eukaryota</taxon>
        <taxon>Fungi</taxon>
        <taxon>Dikarya</taxon>
        <taxon>Ascomycota</taxon>
        <taxon>Pezizomycotina</taxon>
        <taxon>Eurotiomycetes</taxon>
        <taxon>Eurotiomycetidae</taxon>
        <taxon>Onygenales</taxon>
        <taxon>Ajellomycetaceae</taxon>
        <taxon>Histoplasma</taxon>
    </lineage>
</organism>
<keyword evidence="5" id="KW-0560">Oxidoreductase</keyword>
<reference evidence="6" key="1">
    <citation type="submission" date="2021-01" db="EMBL/GenBank/DDBJ databases">
        <title>Chromosome-level genome assembly of a human fungal pathogen reveals clustering of transcriptionally co-regulated genes.</title>
        <authorList>
            <person name="Voorhies M."/>
            <person name="Cohen S."/>
            <person name="Shea T.P."/>
            <person name="Petrus S."/>
            <person name="Munoz J.F."/>
            <person name="Poplawski S."/>
            <person name="Goldman W.E."/>
            <person name="Michael T."/>
            <person name="Cuomo C.A."/>
            <person name="Sil A."/>
            <person name="Beyhan S."/>
        </authorList>
    </citation>
    <scope>NUCLEOTIDE SEQUENCE</scope>
    <source>
        <strain evidence="6">WU24</strain>
    </source>
</reference>
<dbReference type="InterPro" id="IPR020946">
    <property type="entry name" value="Flavin_mOase-like"/>
</dbReference>
<dbReference type="Gene3D" id="3.50.50.60">
    <property type="entry name" value="FAD/NAD(P)-binding domain"/>
    <property type="match status" value="2"/>
</dbReference>
<dbReference type="OrthoDB" id="74360at2759"/>
<evidence type="ECO:0000256" key="5">
    <source>
        <dbReference type="ARBA" id="ARBA00023002"/>
    </source>
</evidence>
<evidence type="ECO:0000313" key="6">
    <source>
        <dbReference type="EMBL" id="QSS60891.1"/>
    </source>
</evidence>
<evidence type="ECO:0000313" key="7">
    <source>
        <dbReference type="Proteomes" id="UP000663671"/>
    </source>
</evidence>
<dbReference type="PANTHER" id="PTHR42877:SF10">
    <property type="entry name" value="L-ORNITHINE N(5)-OXYGENASE"/>
    <property type="match status" value="1"/>
</dbReference>
<dbReference type="Pfam" id="PF00743">
    <property type="entry name" value="FMO-like"/>
    <property type="match status" value="1"/>
</dbReference>
<proteinExistence type="inferred from homology"/>
<evidence type="ECO:0000256" key="2">
    <source>
        <dbReference type="ARBA" id="ARBA00010139"/>
    </source>
</evidence>
<evidence type="ECO:0000256" key="3">
    <source>
        <dbReference type="ARBA" id="ARBA00022630"/>
    </source>
</evidence>
<keyword evidence="4" id="KW-0274">FAD</keyword>
<gene>
    <name evidence="6" type="ORF">I7I51_05696</name>
</gene>
<evidence type="ECO:0000256" key="1">
    <source>
        <dbReference type="ARBA" id="ARBA00001974"/>
    </source>
</evidence>
<evidence type="ECO:0000256" key="4">
    <source>
        <dbReference type="ARBA" id="ARBA00022827"/>
    </source>
</evidence>
<protein>
    <submittedName>
        <fullName evidence="6">Monooxygenase</fullName>
    </submittedName>
</protein>
<dbReference type="GO" id="GO:0050661">
    <property type="term" value="F:NADP binding"/>
    <property type="evidence" value="ECO:0007669"/>
    <property type="project" value="InterPro"/>
</dbReference>
<dbReference type="GO" id="GO:0050660">
    <property type="term" value="F:flavin adenine dinucleotide binding"/>
    <property type="evidence" value="ECO:0007669"/>
    <property type="project" value="InterPro"/>
</dbReference>
<comment type="similarity">
    <text evidence="2">Belongs to the FAD-binding monooxygenase family.</text>
</comment>
<dbReference type="Proteomes" id="UP000663671">
    <property type="component" value="Chromosome 4"/>
</dbReference>
<dbReference type="InterPro" id="IPR051209">
    <property type="entry name" value="FAD-bind_Monooxygenase_sf"/>
</dbReference>
<accession>A0A8A1M4H0</accession>
<keyword evidence="6" id="KW-0503">Monooxygenase</keyword>
<dbReference type="InterPro" id="IPR036188">
    <property type="entry name" value="FAD/NAD-bd_sf"/>
</dbReference>
<dbReference type="SUPFAM" id="SSF51905">
    <property type="entry name" value="FAD/NAD(P)-binding domain"/>
    <property type="match status" value="2"/>
</dbReference>
<comment type="cofactor">
    <cofactor evidence="1">
        <name>FAD</name>
        <dbReference type="ChEBI" id="CHEBI:57692"/>
    </cofactor>
</comment>
<sequence length="533" mass="60229">MSTHKPSSEDRSSYTRVACIGAGFSGIGLGATLKRWYNLDDIRFFERHPDSGGTWWANRYPGVACDIPTGLYSFSFELDPNWGRFLSSGGEIKAYHDRVRDKYCLGDKIAFSTEAYRCEWDDGSSLWTVYLRDRKTGEEYSHKCQILFSAAGQLVVPRKCDIPGSAKFKGRIMHSAEWDSSLDLKDKNVVVLGNGCTAAQIVPSILPEVKHLTQIVRSKHWIVPTINPRYSSWMKWIFRYIPLTMRAHRLLIFLLVERNWPAFQMTKKGMELRQWRRVMAEKYIRKKAPEKYHDLLIPDFEIGCKRRIFDSSGYLKSLNAENITLTNGKPLEIVNEGIKTDKGFIAADVIVLATGFQNSEFFHGMDIFGRNGMSVKEHWSKYPGSTAYNSCAISGFPNFFMLLGPNSATGHTSAIIASEKMILKGSFASRSEKQKLKLNSRSAINYSLRILKPVIAGKAATVELKQEAEDLYALEVQAALEETIFNAGGCQSWESQKSVQEKRKAAKLLLSLIAVALKRFVTSLRGLWFVGLM</sequence>
<dbReference type="AlphaFoldDB" id="A0A8A1M4H0"/>
<dbReference type="GO" id="GO:0004499">
    <property type="term" value="F:N,N-dimethylaniline monooxygenase activity"/>
    <property type="evidence" value="ECO:0007669"/>
    <property type="project" value="InterPro"/>
</dbReference>
<keyword evidence="3" id="KW-0285">Flavoprotein</keyword>